<evidence type="ECO:0000313" key="2">
    <source>
        <dbReference type="Proteomes" id="UP001203761"/>
    </source>
</evidence>
<organism evidence="1 2">
    <name type="scientific">Brachybacterium equifaecis</name>
    <dbReference type="NCBI Taxonomy" id="2910770"/>
    <lineage>
        <taxon>Bacteria</taxon>
        <taxon>Bacillati</taxon>
        <taxon>Actinomycetota</taxon>
        <taxon>Actinomycetes</taxon>
        <taxon>Micrococcales</taxon>
        <taxon>Dermabacteraceae</taxon>
        <taxon>Brachybacterium</taxon>
    </lineage>
</organism>
<dbReference type="RefSeq" id="WP_249736031.1">
    <property type="nucleotide sequence ID" value="NZ_JAKNCJ010000001.1"/>
</dbReference>
<keyword evidence="2" id="KW-1185">Reference proteome</keyword>
<dbReference type="Gene3D" id="3.20.170.20">
    <property type="entry name" value="Protein of unknown function DUF952"/>
    <property type="match status" value="1"/>
</dbReference>
<protein>
    <submittedName>
        <fullName evidence="1">DUF952 domain-containing protein</fullName>
    </submittedName>
</protein>
<name>A0ABT0QYU0_9MICO</name>
<accession>A0ABT0QYU0</accession>
<dbReference type="SUPFAM" id="SSF56399">
    <property type="entry name" value="ADP-ribosylation"/>
    <property type="match status" value="1"/>
</dbReference>
<dbReference type="Pfam" id="PF06108">
    <property type="entry name" value="DUF952"/>
    <property type="match status" value="1"/>
</dbReference>
<gene>
    <name evidence="1" type="ORF">Bequi_00470</name>
</gene>
<comment type="caution">
    <text evidence="1">The sequence shown here is derived from an EMBL/GenBank/DDBJ whole genome shotgun (WGS) entry which is preliminary data.</text>
</comment>
<dbReference type="InterPro" id="IPR009297">
    <property type="entry name" value="DUF952"/>
</dbReference>
<sequence>MPAPLIWHITERPAWDAAVPTGQYTQSTRGASLEEVGFLHASWPEQISVVAKRVYPDQPDDLVILEIDVSRVEAAGVVVDVEEDSYLPGVSYPHIRGPLPISAVVRLRRTKWLGREFVVVA</sequence>
<evidence type="ECO:0000313" key="1">
    <source>
        <dbReference type="EMBL" id="MCL6421870.1"/>
    </source>
</evidence>
<dbReference type="EMBL" id="JAKNCJ010000001">
    <property type="protein sequence ID" value="MCL6421870.1"/>
    <property type="molecule type" value="Genomic_DNA"/>
</dbReference>
<proteinExistence type="predicted"/>
<dbReference type="Proteomes" id="UP001203761">
    <property type="component" value="Unassembled WGS sequence"/>
</dbReference>
<reference evidence="1" key="1">
    <citation type="submission" date="2022-02" db="EMBL/GenBank/DDBJ databases">
        <authorList>
            <person name="Lee M."/>
            <person name="Kim S.-J."/>
            <person name="Jung M.-Y."/>
        </authorList>
    </citation>
    <scope>NUCLEOTIDE SEQUENCE</scope>
    <source>
        <strain evidence="1">JHP9</strain>
    </source>
</reference>